<organism evidence="3 4">
    <name type="scientific">Ladona fulva</name>
    <name type="common">Scarce chaser dragonfly</name>
    <name type="synonym">Libellula fulva</name>
    <dbReference type="NCBI Taxonomy" id="123851"/>
    <lineage>
        <taxon>Eukaryota</taxon>
        <taxon>Metazoa</taxon>
        <taxon>Ecdysozoa</taxon>
        <taxon>Arthropoda</taxon>
        <taxon>Hexapoda</taxon>
        <taxon>Insecta</taxon>
        <taxon>Pterygota</taxon>
        <taxon>Palaeoptera</taxon>
        <taxon>Odonata</taxon>
        <taxon>Epiprocta</taxon>
        <taxon>Anisoptera</taxon>
        <taxon>Libelluloidea</taxon>
        <taxon>Libellulidae</taxon>
        <taxon>Ladona</taxon>
    </lineage>
</organism>
<protein>
    <submittedName>
        <fullName evidence="3">Uncharacterized protein</fullName>
    </submittedName>
</protein>
<proteinExistence type="inferred from homology"/>
<dbReference type="GO" id="GO:0007165">
    <property type="term" value="P:signal transduction"/>
    <property type="evidence" value="ECO:0007669"/>
    <property type="project" value="TreeGrafter"/>
</dbReference>
<dbReference type="OrthoDB" id="5596951at2759"/>
<dbReference type="PANTHER" id="PTHR12625">
    <property type="entry name" value="LIPOCALIN-1 INTERACTING MEMBRANE RECEPTOR LIMR"/>
    <property type="match status" value="1"/>
</dbReference>
<comment type="caution">
    <text evidence="3">The sequence shown here is derived from an EMBL/GenBank/DDBJ whole genome shotgun (WGS) entry which is preliminary data.</text>
</comment>
<evidence type="ECO:0000313" key="4">
    <source>
        <dbReference type="Proteomes" id="UP000792457"/>
    </source>
</evidence>
<sequence>MDEDVDLREQNFHNSVRENIIFLLLFLTLCVISYIVIQKYKKRDREDYLCADEDEATVNRISVLLCTISLAVSVGAVLLLPMSIAGNEVLLLYPNSYYVKWLNSSLVQGDNFLQSRYYLSFVSCVDDLLSYLVLLTPFSFAGLWNHIFLFSNLSLFVLLPFAYLFTESEGFTGYQKNIILP</sequence>
<evidence type="ECO:0000256" key="2">
    <source>
        <dbReference type="SAM" id="Phobius"/>
    </source>
</evidence>
<dbReference type="Pfam" id="PF04791">
    <property type="entry name" value="LMBR1"/>
    <property type="match status" value="2"/>
</dbReference>
<accession>A0A8K0KMZ1</accession>
<dbReference type="PANTHER" id="PTHR12625:SF0">
    <property type="entry name" value="PROTEIN LILIPOD"/>
    <property type="match status" value="1"/>
</dbReference>
<dbReference type="InterPro" id="IPR006876">
    <property type="entry name" value="LMBR1-like_membr_prot"/>
</dbReference>
<keyword evidence="2" id="KW-1133">Transmembrane helix</keyword>
<feature type="transmembrane region" description="Helical" evidence="2">
    <location>
        <begin position="58"/>
        <end position="84"/>
    </location>
</feature>
<feature type="transmembrane region" description="Helical" evidence="2">
    <location>
        <begin position="147"/>
        <end position="165"/>
    </location>
</feature>
<keyword evidence="2" id="KW-0472">Membrane</keyword>
<name>A0A8K0KMZ1_LADFU</name>
<evidence type="ECO:0000313" key="3">
    <source>
        <dbReference type="EMBL" id="KAG8236726.1"/>
    </source>
</evidence>
<dbReference type="GO" id="GO:0004888">
    <property type="term" value="F:transmembrane signaling receptor activity"/>
    <property type="evidence" value="ECO:0007669"/>
    <property type="project" value="TreeGrafter"/>
</dbReference>
<dbReference type="GO" id="GO:0005886">
    <property type="term" value="C:plasma membrane"/>
    <property type="evidence" value="ECO:0007669"/>
    <property type="project" value="TreeGrafter"/>
</dbReference>
<dbReference type="InterPro" id="IPR008075">
    <property type="entry name" value="LIMR"/>
</dbReference>
<dbReference type="EMBL" id="KZ309069">
    <property type="protein sequence ID" value="KAG8236726.1"/>
    <property type="molecule type" value="Genomic_DNA"/>
</dbReference>
<comment type="similarity">
    <text evidence="1">Belongs to the LIMR family.</text>
</comment>
<gene>
    <name evidence="3" type="ORF">J437_LFUL014222</name>
</gene>
<feature type="transmembrane region" description="Helical" evidence="2">
    <location>
        <begin position="20"/>
        <end position="37"/>
    </location>
</feature>
<reference evidence="3" key="2">
    <citation type="submission" date="2017-10" db="EMBL/GenBank/DDBJ databases">
        <title>Ladona fulva Genome sequencing and assembly.</title>
        <authorList>
            <person name="Murali S."/>
            <person name="Richards S."/>
            <person name="Bandaranaike D."/>
            <person name="Bellair M."/>
            <person name="Blankenburg K."/>
            <person name="Chao H."/>
            <person name="Dinh H."/>
            <person name="Doddapaneni H."/>
            <person name="Dugan-Rocha S."/>
            <person name="Elkadiri S."/>
            <person name="Gnanaolivu R."/>
            <person name="Hernandez B."/>
            <person name="Skinner E."/>
            <person name="Javaid M."/>
            <person name="Lee S."/>
            <person name="Li M."/>
            <person name="Ming W."/>
            <person name="Munidasa M."/>
            <person name="Muniz J."/>
            <person name="Nguyen L."/>
            <person name="Hughes D."/>
            <person name="Osuji N."/>
            <person name="Pu L.-L."/>
            <person name="Puazo M."/>
            <person name="Qu C."/>
            <person name="Quiroz J."/>
            <person name="Raj R."/>
            <person name="Weissenberger G."/>
            <person name="Xin Y."/>
            <person name="Zou X."/>
            <person name="Han Y."/>
            <person name="Worley K."/>
            <person name="Muzny D."/>
            <person name="Gibbs R."/>
        </authorList>
    </citation>
    <scope>NUCLEOTIDE SEQUENCE</scope>
    <source>
        <strain evidence="3">Sampled in the wild</strain>
    </source>
</reference>
<keyword evidence="2" id="KW-0812">Transmembrane</keyword>
<keyword evidence="4" id="KW-1185">Reference proteome</keyword>
<dbReference type="Proteomes" id="UP000792457">
    <property type="component" value="Unassembled WGS sequence"/>
</dbReference>
<evidence type="ECO:0000256" key="1">
    <source>
        <dbReference type="ARBA" id="ARBA00010487"/>
    </source>
</evidence>
<dbReference type="AlphaFoldDB" id="A0A8K0KMZ1"/>
<reference evidence="3" key="1">
    <citation type="submission" date="2013-04" db="EMBL/GenBank/DDBJ databases">
        <authorList>
            <person name="Qu J."/>
            <person name="Murali S.C."/>
            <person name="Bandaranaike D."/>
            <person name="Bellair M."/>
            <person name="Blankenburg K."/>
            <person name="Chao H."/>
            <person name="Dinh H."/>
            <person name="Doddapaneni H."/>
            <person name="Downs B."/>
            <person name="Dugan-Rocha S."/>
            <person name="Elkadiri S."/>
            <person name="Gnanaolivu R.D."/>
            <person name="Hernandez B."/>
            <person name="Javaid M."/>
            <person name="Jayaseelan J.C."/>
            <person name="Lee S."/>
            <person name="Li M."/>
            <person name="Ming W."/>
            <person name="Munidasa M."/>
            <person name="Muniz J."/>
            <person name="Nguyen L."/>
            <person name="Ongeri F."/>
            <person name="Osuji N."/>
            <person name="Pu L.-L."/>
            <person name="Puazo M."/>
            <person name="Qu C."/>
            <person name="Quiroz J."/>
            <person name="Raj R."/>
            <person name="Weissenberger G."/>
            <person name="Xin Y."/>
            <person name="Zou X."/>
            <person name="Han Y."/>
            <person name="Richards S."/>
            <person name="Worley K."/>
            <person name="Muzny D."/>
            <person name="Gibbs R."/>
        </authorList>
    </citation>
    <scope>NUCLEOTIDE SEQUENCE</scope>
    <source>
        <strain evidence="3">Sampled in the wild</strain>
    </source>
</reference>